<sequence>MILRAVRPAVLWSVLAAVALLLAGCSGSPRTSATAAEGSLAAAADLRGQTYVVGGGNSDQERALCEVTVAALESARAGVTDRCSGDDDPRRALMSGEINVYWEDAGTAWTSYLRGGEERVPPDARYRQVADRDLAENGVVWLAAAGFEDSSEFVVAGPEAARLRLRTLSDMTGYLRSGQPATVCVDREYADREDGLRAVERTYGVTVGPQQVQVLDDGLVPQSTADGVCTFGEVSTTDGRVPGLGLTVLDDDRGAEVASILAPTLRKDAYDRAPAVARVLDPISGALDPPTVVALTRRVSVDGATPRDAAREWLSGRGFIGAS</sequence>
<protein>
    <submittedName>
        <fullName evidence="3">Osmoprotectant transport system substrate-binding protein</fullName>
    </submittedName>
</protein>
<gene>
    <name evidence="3" type="ORF">EV378_0715</name>
</gene>
<feature type="chain" id="PRO_5020631738" evidence="1">
    <location>
        <begin position="36"/>
        <end position="323"/>
    </location>
</feature>
<dbReference type="SUPFAM" id="SSF53850">
    <property type="entry name" value="Periplasmic binding protein-like II"/>
    <property type="match status" value="1"/>
</dbReference>
<dbReference type="OrthoDB" id="9781705at2"/>
<dbReference type="Gene3D" id="3.40.190.10">
    <property type="entry name" value="Periplasmic binding protein-like II"/>
    <property type="match status" value="1"/>
</dbReference>
<accession>A0A4R1HW07</accession>
<evidence type="ECO:0000313" key="3">
    <source>
        <dbReference type="EMBL" id="TCK24920.1"/>
    </source>
</evidence>
<dbReference type="InterPro" id="IPR007210">
    <property type="entry name" value="ABC_Gly_betaine_transp_sub-bd"/>
</dbReference>
<proteinExistence type="predicted"/>
<dbReference type="RefSeq" id="WP_132421298.1">
    <property type="nucleotide sequence ID" value="NZ_SMFZ01000001.1"/>
</dbReference>
<organism evidence="3 4">
    <name type="scientific">Pseudonocardia endophytica</name>
    <dbReference type="NCBI Taxonomy" id="401976"/>
    <lineage>
        <taxon>Bacteria</taxon>
        <taxon>Bacillati</taxon>
        <taxon>Actinomycetota</taxon>
        <taxon>Actinomycetes</taxon>
        <taxon>Pseudonocardiales</taxon>
        <taxon>Pseudonocardiaceae</taxon>
        <taxon>Pseudonocardia</taxon>
    </lineage>
</organism>
<dbReference type="AlphaFoldDB" id="A0A4R1HW07"/>
<dbReference type="GO" id="GO:0022857">
    <property type="term" value="F:transmembrane transporter activity"/>
    <property type="evidence" value="ECO:0007669"/>
    <property type="project" value="InterPro"/>
</dbReference>
<reference evidence="3 4" key="1">
    <citation type="submission" date="2019-03" db="EMBL/GenBank/DDBJ databases">
        <title>Sequencing the genomes of 1000 actinobacteria strains.</title>
        <authorList>
            <person name="Klenk H.-P."/>
        </authorList>
    </citation>
    <scope>NUCLEOTIDE SEQUENCE [LARGE SCALE GENOMIC DNA]</scope>
    <source>
        <strain evidence="3 4">DSM 44969</strain>
    </source>
</reference>
<dbReference type="Proteomes" id="UP000295560">
    <property type="component" value="Unassembled WGS sequence"/>
</dbReference>
<dbReference type="GO" id="GO:0043190">
    <property type="term" value="C:ATP-binding cassette (ABC) transporter complex"/>
    <property type="evidence" value="ECO:0007669"/>
    <property type="project" value="InterPro"/>
</dbReference>
<dbReference type="PROSITE" id="PS51257">
    <property type="entry name" value="PROKAR_LIPOPROTEIN"/>
    <property type="match status" value="1"/>
</dbReference>
<evidence type="ECO:0000259" key="2">
    <source>
        <dbReference type="Pfam" id="PF04069"/>
    </source>
</evidence>
<comment type="caution">
    <text evidence="3">The sequence shown here is derived from an EMBL/GenBank/DDBJ whole genome shotgun (WGS) entry which is preliminary data.</text>
</comment>
<feature type="domain" description="ABC-type glycine betaine transport system substrate-binding" evidence="2">
    <location>
        <begin position="50"/>
        <end position="315"/>
    </location>
</feature>
<keyword evidence="1" id="KW-0732">Signal</keyword>
<dbReference type="Gene3D" id="3.40.190.120">
    <property type="entry name" value="Osmoprotection protein (prox), domain 2"/>
    <property type="match status" value="1"/>
</dbReference>
<evidence type="ECO:0000256" key="1">
    <source>
        <dbReference type="SAM" id="SignalP"/>
    </source>
</evidence>
<dbReference type="EMBL" id="SMFZ01000001">
    <property type="protein sequence ID" value="TCK24920.1"/>
    <property type="molecule type" value="Genomic_DNA"/>
</dbReference>
<keyword evidence="4" id="KW-1185">Reference proteome</keyword>
<dbReference type="Pfam" id="PF04069">
    <property type="entry name" value="OpuAC"/>
    <property type="match status" value="1"/>
</dbReference>
<name>A0A4R1HW07_PSEEN</name>
<evidence type="ECO:0000313" key="4">
    <source>
        <dbReference type="Proteomes" id="UP000295560"/>
    </source>
</evidence>
<feature type="signal peptide" evidence="1">
    <location>
        <begin position="1"/>
        <end position="35"/>
    </location>
</feature>